<keyword evidence="4 5" id="KW-0408">Iron</keyword>
<dbReference type="InterPro" id="IPR001433">
    <property type="entry name" value="OxRdtase_FAD/NAD-bd"/>
</dbReference>
<dbReference type="InterPro" id="IPR008254">
    <property type="entry name" value="Flavodoxin/NO_synth"/>
</dbReference>
<dbReference type="GO" id="GO:0003958">
    <property type="term" value="F:NADPH-hemoprotein reductase activity"/>
    <property type="evidence" value="ECO:0007669"/>
    <property type="project" value="TreeGrafter"/>
</dbReference>
<dbReference type="SUPFAM" id="SSF52218">
    <property type="entry name" value="Flavoproteins"/>
    <property type="match status" value="1"/>
</dbReference>
<dbReference type="InterPro" id="IPR029039">
    <property type="entry name" value="Flavoprotein-like_sf"/>
</dbReference>
<name>A0AA39K8Z4_9AGAR</name>
<dbReference type="SUPFAM" id="SSF52343">
    <property type="entry name" value="Ferredoxin reductase-like, C-terminal NADP-linked domain"/>
    <property type="match status" value="1"/>
</dbReference>
<dbReference type="Proteomes" id="UP001175226">
    <property type="component" value="Unassembled WGS sequence"/>
</dbReference>
<protein>
    <submittedName>
        <fullName evidence="8">Fatty acid hydroxylase</fullName>
    </submittedName>
</protein>
<dbReference type="InterPro" id="IPR039261">
    <property type="entry name" value="FNR_nucleotide-bd"/>
</dbReference>
<dbReference type="InterPro" id="IPR017927">
    <property type="entry name" value="FAD-bd_FR_type"/>
</dbReference>
<dbReference type="GO" id="GO:0016705">
    <property type="term" value="F:oxidoreductase activity, acting on paired donors, with incorporation or reduction of molecular oxygen"/>
    <property type="evidence" value="ECO:0007669"/>
    <property type="project" value="InterPro"/>
</dbReference>
<comment type="cofactor">
    <cofactor evidence="5">
        <name>heme</name>
        <dbReference type="ChEBI" id="CHEBI:30413"/>
    </cofactor>
</comment>
<dbReference type="Pfam" id="PF00258">
    <property type="entry name" value="Flavodoxin_1"/>
    <property type="match status" value="1"/>
</dbReference>
<feature type="region of interest" description="Disordered" evidence="6">
    <location>
        <begin position="601"/>
        <end position="631"/>
    </location>
</feature>
<dbReference type="InterPro" id="IPR002401">
    <property type="entry name" value="Cyt_P450_E_grp-I"/>
</dbReference>
<dbReference type="Pfam" id="PF00175">
    <property type="entry name" value="NAD_binding_1"/>
    <property type="match status" value="1"/>
</dbReference>
<reference evidence="8" key="1">
    <citation type="submission" date="2023-06" db="EMBL/GenBank/DDBJ databases">
        <authorList>
            <consortium name="Lawrence Berkeley National Laboratory"/>
            <person name="Ahrendt S."/>
            <person name="Sahu N."/>
            <person name="Indic B."/>
            <person name="Wong-Bajracharya J."/>
            <person name="Merenyi Z."/>
            <person name="Ke H.-M."/>
            <person name="Monk M."/>
            <person name="Kocsube S."/>
            <person name="Drula E."/>
            <person name="Lipzen A."/>
            <person name="Balint B."/>
            <person name="Henrissat B."/>
            <person name="Andreopoulos B."/>
            <person name="Martin F.M."/>
            <person name="Harder C.B."/>
            <person name="Rigling D."/>
            <person name="Ford K.L."/>
            <person name="Foster G.D."/>
            <person name="Pangilinan J."/>
            <person name="Papanicolaou A."/>
            <person name="Barry K."/>
            <person name="LaButti K."/>
            <person name="Viragh M."/>
            <person name="Koriabine M."/>
            <person name="Yan M."/>
            <person name="Riley R."/>
            <person name="Champramary S."/>
            <person name="Plett K.L."/>
            <person name="Tsai I.J."/>
            <person name="Slot J."/>
            <person name="Sipos G."/>
            <person name="Plett J."/>
            <person name="Nagy L.G."/>
            <person name="Grigoriev I.V."/>
        </authorList>
    </citation>
    <scope>NUCLEOTIDE SEQUENCE</scope>
    <source>
        <strain evidence="8">FPL87.14</strain>
    </source>
</reference>
<dbReference type="SUPFAM" id="SSF63380">
    <property type="entry name" value="Riboflavin synthase domain-like"/>
    <property type="match status" value="1"/>
</dbReference>
<evidence type="ECO:0000256" key="4">
    <source>
        <dbReference type="ARBA" id="ARBA00023004"/>
    </source>
</evidence>
<evidence type="ECO:0000313" key="8">
    <source>
        <dbReference type="EMBL" id="KAK0454423.1"/>
    </source>
</evidence>
<dbReference type="InterPro" id="IPR023173">
    <property type="entry name" value="NADPH_Cyt_P450_Rdtase_alpha"/>
</dbReference>
<dbReference type="InterPro" id="IPR017938">
    <property type="entry name" value="Riboflavin_synthase-like_b-brl"/>
</dbReference>
<dbReference type="GO" id="GO:0005829">
    <property type="term" value="C:cytosol"/>
    <property type="evidence" value="ECO:0007669"/>
    <property type="project" value="TreeGrafter"/>
</dbReference>
<dbReference type="PRINTS" id="PR00385">
    <property type="entry name" value="P450"/>
</dbReference>
<sequence>MSTAIPQPPTVPFLGNTRDLDRDVPIQSFILLAKTYGEIYQLDLLGRDTYLCGGRKLICINSHALANEISDDKRFKKSFTPALYEVRNLVGDGLFTVMRFCIWLKLSVTDDVFQAFGDESNWGVAHRILMPAFGTMSVRDMLDDMKDICGQLLLKDFTFILETQPPFVKSMVDFLKESFVRSKRPHLIQALMHSATVKYGSDQQIMREVATSIIADRKQNPIDKKDLLDLMLNAKDPKTGQGLSEDSIGHNLLTFLIAGHETSSGMMTFTIYFLLKNPDKMRKLRAEIDEVLGGRPLEVGDFDKLPYLIGESPMFLNNLAVMRESLRLGPTASSRTAAPIEDTTLGGGRYFVKAGSSLTIQTYVMHRDPKVWGEDAEEFRPERMMDGKFEALPPNAWQPFGFGLRGCIGRPFAWQEVMLVLTSVLQKFDLSLADPSYTLQISQALTIKPKDLKIHAKLRTNAPHISSISAVGIKRVYDGPDVTPHPHITGPADSKAPLYVLYGSNTGTSEAFAQRIASEAAMYSFAAKIGTLDSITGQLPTNGPIVIVTASFEVISKEMSFEALASRSLGAASSDWVQTYQKIPKLCDELIENHGGRRLLERGEGDASLGNSSKSSMSTKGNCGRLCPRSSMPETREPRAFVSLIQPWVVWSKTKILTPTGHPVKRHLEFELPSRMNYNAGDYLAILPHNPMRDINRVLSHFGITNEQHSASSDEATISSLQGLKTSYDDEVIAKRLSVLDILERYPSASVSLGAFLQMCPPMRRVTLTVSVIDSPSRSGEERAFLGVASNYLSGLVPGERVRMAVRTCSSLFRLPADPTVPIVMFCAGSGIAPMRGFMQERAMQKISGRDVGKALLFYGCRNPEVDYLFGESDLKKWGELGVVEVHPAFSRVAALSEDSRYVQDRVWHDREVVSDAYHAGSQVLYLWFWTSCEGDQEQAG</sequence>
<gene>
    <name evidence="8" type="ORF">EV421DRAFT_1729624</name>
</gene>
<dbReference type="PROSITE" id="PS00086">
    <property type="entry name" value="CYTOCHROME_P450"/>
    <property type="match status" value="1"/>
</dbReference>
<dbReference type="GO" id="GO:0004497">
    <property type="term" value="F:monooxygenase activity"/>
    <property type="evidence" value="ECO:0007669"/>
    <property type="project" value="InterPro"/>
</dbReference>
<evidence type="ECO:0000256" key="6">
    <source>
        <dbReference type="SAM" id="MobiDB-lite"/>
    </source>
</evidence>
<dbReference type="SUPFAM" id="SSF48264">
    <property type="entry name" value="Cytochrome P450"/>
    <property type="match status" value="1"/>
</dbReference>
<proteinExistence type="predicted"/>
<evidence type="ECO:0000259" key="7">
    <source>
        <dbReference type="PROSITE" id="PS51384"/>
    </source>
</evidence>
<dbReference type="GO" id="GO:0010181">
    <property type="term" value="F:FMN binding"/>
    <property type="evidence" value="ECO:0007669"/>
    <property type="project" value="InterPro"/>
</dbReference>
<dbReference type="AlphaFoldDB" id="A0AA39K8Z4"/>
<keyword evidence="3 5" id="KW-0479">Metal-binding</keyword>
<dbReference type="PROSITE" id="PS51384">
    <property type="entry name" value="FAD_FR"/>
    <property type="match status" value="1"/>
</dbReference>
<evidence type="ECO:0000313" key="9">
    <source>
        <dbReference type="Proteomes" id="UP001175226"/>
    </source>
</evidence>
<evidence type="ECO:0000256" key="1">
    <source>
        <dbReference type="ARBA" id="ARBA00022448"/>
    </source>
</evidence>
<dbReference type="Pfam" id="PF00067">
    <property type="entry name" value="p450"/>
    <property type="match status" value="1"/>
</dbReference>
<dbReference type="Gene3D" id="3.40.50.80">
    <property type="entry name" value="Nucleotide-binding domain of ferredoxin-NADP reductase (FNR) module"/>
    <property type="match status" value="1"/>
</dbReference>
<keyword evidence="9" id="KW-1185">Reference proteome</keyword>
<dbReference type="Gene3D" id="1.10.630.10">
    <property type="entry name" value="Cytochrome P450"/>
    <property type="match status" value="1"/>
</dbReference>
<evidence type="ECO:0000256" key="5">
    <source>
        <dbReference type="PIRSR" id="PIRSR602401-1"/>
    </source>
</evidence>
<dbReference type="InterPro" id="IPR001128">
    <property type="entry name" value="Cyt_P450"/>
</dbReference>
<dbReference type="PANTHER" id="PTHR19384">
    <property type="entry name" value="NITRIC OXIDE SYNTHASE-RELATED"/>
    <property type="match status" value="1"/>
</dbReference>
<comment type="caution">
    <text evidence="8">The sequence shown here is derived from an EMBL/GenBank/DDBJ whole genome shotgun (WGS) entry which is preliminary data.</text>
</comment>
<keyword evidence="2" id="KW-0285">Flavoprotein</keyword>
<dbReference type="EMBL" id="JAUEPT010000002">
    <property type="protein sequence ID" value="KAK0454423.1"/>
    <property type="molecule type" value="Genomic_DNA"/>
</dbReference>
<evidence type="ECO:0000256" key="2">
    <source>
        <dbReference type="ARBA" id="ARBA00022630"/>
    </source>
</evidence>
<feature type="domain" description="FAD-binding FR-type" evidence="7">
    <location>
        <begin position="643"/>
        <end position="816"/>
    </location>
</feature>
<dbReference type="Gene3D" id="1.20.990.10">
    <property type="entry name" value="NADPH-cytochrome p450 Reductase, Chain A, domain 3"/>
    <property type="match status" value="1"/>
</dbReference>
<evidence type="ECO:0000256" key="3">
    <source>
        <dbReference type="ARBA" id="ARBA00022723"/>
    </source>
</evidence>
<dbReference type="GO" id="GO:0050660">
    <property type="term" value="F:flavin adenine dinucleotide binding"/>
    <property type="evidence" value="ECO:0007669"/>
    <property type="project" value="TreeGrafter"/>
</dbReference>
<keyword evidence="5" id="KW-0349">Heme</keyword>
<dbReference type="InterPro" id="IPR017972">
    <property type="entry name" value="Cyt_P450_CS"/>
</dbReference>
<accession>A0AA39K8Z4</accession>
<dbReference type="Gene3D" id="3.40.50.360">
    <property type="match status" value="1"/>
</dbReference>
<dbReference type="GO" id="GO:0005506">
    <property type="term" value="F:iron ion binding"/>
    <property type="evidence" value="ECO:0007669"/>
    <property type="project" value="InterPro"/>
</dbReference>
<organism evidence="8 9">
    <name type="scientific">Armillaria borealis</name>
    <dbReference type="NCBI Taxonomy" id="47425"/>
    <lineage>
        <taxon>Eukaryota</taxon>
        <taxon>Fungi</taxon>
        <taxon>Dikarya</taxon>
        <taxon>Basidiomycota</taxon>
        <taxon>Agaricomycotina</taxon>
        <taxon>Agaricomycetes</taxon>
        <taxon>Agaricomycetidae</taxon>
        <taxon>Agaricales</taxon>
        <taxon>Marasmiineae</taxon>
        <taxon>Physalacriaceae</taxon>
        <taxon>Armillaria</taxon>
    </lineage>
</organism>
<dbReference type="Gene3D" id="2.40.30.10">
    <property type="entry name" value="Translation factors"/>
    <property type="match status" value="1"/>
</dbReference>
<dbReference type="PANTHER" id="PTHR19384:SF127">
    <property type="entry name" value="BIFUNCTIONAL CYTOCHROME P450_NADPH--P450 REDUCTASE"/>
    <property type="match status" value="1"/>
</dbReference>
<dbReference type="InterPro" id="IPR036396">
    <property type="entry name" value="Cyt_P450_sf"/>
</dbReference>
<feature type="binding site" description="axial binding residue" evidence="5">
    <location>
        <position position="407"/>
    </location>
    <ligand>
        <name>heme</name>
        <dbReference type="ChEBI" id="CHEBI:30413"/>
    </ligand>
    <ligandPart>
        <name>Fe</name>
        <dbReference type="ChEBI" id="CHEBI:18248"/>
    </ligandPart>
</feature>
<dbReference type="PRINTS" id="PR00463">
    <property type="entry name" value="EP450I"/>
</dbReference>
<keyword evidence="1" id="KW-0813">Transport</keyword>
<feature type="compositionally biased region" description="Polar residues" evidence="6">
    <location>
        <begin position="609"/>
        <end position="621"/>
    </location>
</feature>
<dbReference type="GO" id="GO:0020037">
    <property type="term" value="F:heme binding"/>
    <property type="evidence" value="ECO:0007669"/>
    <property type="project" value="InterPro"/>
</dbReference>